<evidence type="ECO:0000313" key="2">
    <source>
        <dbReference type="Proteomes" id="UP001519460"/>
    </source>
</evidence>
<proteinExistence type="predicted"/>
<reference evidence="1 2" key="1">
    <citation type="journal article" date="2023" name="Sci. Data">
        <title>Genome assembly of the Korean intertidal mud-creeper Batillaria attramentaria.</title>
        <authorList>
            <person name="Patra A.K."/>
            <person name="Ho P.T."/>
            <person name="Jun S."/>
            <person name="Lee S.J."/>
            <person name="Kim Y."/>
            <person name="Won Y.J."/>
        </authorList>
    </citation>
    <scope>NUCLEOTIDE SEQUENCE [LARGE SCALE GENOMIC DNA]</scope>
    <source>
        <strain evidence="1">Wonlab-2016</strain>
    </source>
</reference>
<evidence type="ECO:0000313" key="1">
    <source>
        <dbReference type="EMBL" id="KAK7506448.1"/>
    </source>
</evidence>
<keyword evidence="2" id="KW-1185">Reference proteome</keyword>
<gene>
    <name evidence="1" type="ORF">BaRGS_00002560</name>
</gene>
<dbReference type="Proteomes" id="UP001519460">
    <property type="component" value="Unassembled WGS sequence"/>
</dbReference>
<comment type="caution">
    <text evidence="1">The sequence shown here is derived from an EMBL/GenBank/DDBJ whole genome shotgun (WGS) entry which is preliminary data.</text>
</comment>
<accession>A0ABD0M5L7</accession>
<dbReference type="EMBL" id="JACVVK020000007">
    <property type="protein sequence ID" value="KAK7506448.1"/>
    <property type="molecule type" value="Genomic_DNA"/>
</dbReference>
<name>A0ABD0M5L7_9CAEN</name>
<organism evidence="1 2">
    <name type="scientific">Batillaria attramentaria</name>
    <dbReference type="NCBI Taxonomy" id="370345"/>
    <lineage>
        <taxon>Eukaryota</taxon>
        <taxon>Metazoa</taxon>
        <taxon>Spiralia</taxon>
        <taxon>Lophotrochozoa</taxon>
        <taxon>Mollusca</taxon>
        <taxon>Gastropoda</taxon>
        <taxon>Caenogastropoda</taxon>
        <taxon>Sorbeoconcha</taxon>
        <taxon>Cerithioidea</taxon>
        <taxon>Batillariidae</taxon>
        <taxon>Batillaria</taxon>
    </lineage>
</organism>
<sequence length="126" mass="13490">SFQKDTGKISGLVDYDKVKSGETRYRCQCGIPCCTGTSLDLLVCVCHQPTTPELPPHHTQRTQSYSAAHSINTKQRALAARSTHGAVTSPGVRGHIAASHWSLTFFGAGWPVVVLKRGGLGQPAAY</sequence>
<feature type="non-terminal residue" evidence="1">
    <location>
        <position position="1"/>
    </location>
</feature>
<dbReference type="AlphaFoldDB" id="A0ABD0M5L7"/>
<protein>
    <submittedName>
        <fullName evidence="1">Uncharacterized protein</fullName>
    </submittedName>
</protein>